<sequence>MGSADMYNGEELVNYGNVILVTLNYRVGPLGFLSTMDEICPGNFGFWDQRLALEWVNDNIGYFGGDSERITIFGESAGAIGVALQSMYPGDNGKLFQRAICESGVGSVSFINYTRDTTYMVNAIAERLNCMARSNAEIITCLRHVPWKKLMEVVMDLNENQTRLEYINFDPVLDNDFIKYDPKELKKLSSDRNTEEVEFFRSIDFMNGFNQYEGGMSLLYFIAGDMDVFKPTFSDFVDLIPDATFVIGEVPIEVVPLIAHEYTDWKDPYNYENIRLQYTHLHGDLQFGFPAVETSLLHAGGSDQNRKSYMFHFLPSPTNRFSITPTWLPGADHGEELAFVFGLQSDPGIKQWELDLSRKMMKYWSNFAKTGNPNAEGQDLLFWPEYTLSKQECMSFDKTMDNDSVKQHFYAEKVEFWTNVYPTIIKALEGDRTCPPNDGPVNGVGSRINKVDTTQKA</sequence>
<dbReference type="SUPFAM" id="SSF53474">
    <property type="entry name" value="alpha/beta-Hydrolases"/>
    <property type="match status" value="1"/>
</dbReference>
<evidence type="ECO:0000256" key="4">
    <source>
        <dbReference type="SAM" id="MobiDB-lite"/>
    </source>
</evidence>
<comment type="similarity">
    <text evidence="1 3">Belongs to the type-B carboxylesterase/lipase family.</text>
</comment>
<evidence type="ECO:0000313" key="6">
    <source>
        <dbReference type="EMBL" id="WAR09041.1"/>
    </source>
</evidence>
<evidence type="ECO:0000259" key="5">
    <source>
        <dbReference type="Pfam" id="PF00135"/>
    </source>
</evidence>
<organism evidence="6 7">
    <name type="scientific">Mya arenaria</name>
    <name type="common">Soft-shell clam</name>
    <dbReference type="NCBI Taxonomy" id="6604"/>
    <lineage>
        <taxon>Eukaryota</taxon>
        <taxon>Metazoa</taxon>
        <taxon>Spiralia</taxon>
        <taxon>Lophotrochozoa</taxon>
        <taxon>Mollusca</taxon>
        <taxon>Bivalvia</taxon>
        <taxon>Autobranchia</taxon>
        <taxon>Heteroconchia</taxon>
        <taxon>Euheterodonta</taxon>
        <taxon>Imparidentia</taxon>
        <taxon>Neoheterodontei</taxon>
        <taxon>Myida</taxon>
        <taxon>Myoidea</taxon>
        <taxon>Myidae</taxon>
        <taxon>Mya</taxon>
    </lineage>
</organism>
<dbReference type="InterPro" id="IPR019826">
    <property type="entry name" value="Carboxylesterase_B_AS"/>
</dbReference>
<evidence type="ECO:0000256" key="2">
    <source>
        <dbReference type="ARBA" id="ARBA00022801"/>
    </source>
</evidence>
<reference evidence="6" key="1">
    <citation type="submission" date="2022-11" db="EMBL/GenBank/DDBJ databases">
        <title>Centuries of genome instability and evolution in soft-shell clam transmissible cancer (bioRxiv).</title>
        <authorList>
            <person name="Hart S.F.M."/>
            <person name="Yonemitsu M.A."/>
            <person name="Giersch R.M."/>
            <person name="Beal B.F."/>
            <person name="Arriagada G."/>
            <person name="Davis B.W."/>
            <person name="Ostrander E.A."/>
            <person name="Goff S.P."/>
            <person name="Metzger M.J."/>
        </authorList>
    </citation>
    <scope>NUCLEOTIDE SEQUENCE</scope>
    <source>
        <strain evidence="6">MELC-2E11</strain>
        <tissue evidence="6">Siphon/mantle</tissue>
    </source>
</reference>
<keyword evidence="7" id="KW-1185">Reference proteome</keyword>
<evidence type="ECO:0000313" key="7">
    <source>
        <dbReference type="Proteomes" id="UP001164746"/>
    </source>
</evidence>
<dbReference type="Proteomes" id="UP001164746">
    <property type="component" value="Chromosome 6"/>
</dbReference>
<name>A0ABY7EPC0_MYAAR</name>
<evidence type="ECO:0000256" key="1">
    <source>
        <dbReference type="ARBA" id="ARBA00005964"/>
    </source>
</evidence>
<keyword evidence="2 3" id="KW-0378">Hydrolase</keyword>
<dbReference type="InterPro" id="IPR002018">
    <property type="entry name" value="CarbesteraseB"/>
</dbReference>
<feature type="region of interest" description="Disordered" evidence="4">
    <location>
        <begin position="435"/>
        <end position="457"/>
    </location>
</feature>
<gene>
    <name evidence="6" type="ORF">MAR_018999</name>
</gene>
<dbReference type="EC" id="3.1.1.-" evidence="3"/>
<protein>
    <recommendedName>
        <fullName evidence="3">Carboxylic ester hydrolase</fullName>
        <ecNumber evidence="3">3.1.1.-</ecNumber>
    </recommendedName>
</protein>
<dbReference type="InterPro" id="IPR029058">
    <property type="entry name" value="AB_hydrolase_fold"/>
</dbReference>
<dbReference type="PROSITE" id="PS00122">
    <property type="entry name" value="CARBOXYLESTERASE_B_1"/>
    <property type="match status" value="1"/>
</dbReference>
<dbReference type="Pfam" id="PF00135">
    <property type="entry name" value="COesterase"/>
    <property type="match status" value="1"/>
</dbReference>
<feature type="domain" description="Carboxylesterase type B" evidence="5">
    <location>
        <begin position="1"/>
        <end position="417"/>
    </location>
</feature>
<dbReference type="Gene3D" id="3.40.50.1820">
    <property type="entry name" value="alpha/beta hydrolase"/>
    <property type="match status" value="1"/>
</dbReference>
<dbReference type="PANTHER" id="PTHR43903">
    <property type="entry name" value="NEUROLIGIN"/>
    <property type="match status" value="1"/>
</dbReference>
<proteinExistence type="inferred from homology"/>
<evidence type="ECO:0000256" key="3">
    <source>
        <dbReference type="RuleBase" id="RU361235"/>
    </source>
</evidence>
<dbReference type="InterPro" id="IPR051093">
    <property type="entry name" value="Neuroligin/BSAL"/>
</dbReference>
<dbReference type="EMBL" id="CP111017">
    <property type="protein sequence ID" value="WAR09041.1"/>
    <property type="molecule type" value="Genomic_DNA"/>
</dbReference>
<accession>A0ABY7EPC0</accession>